<dbReference type="EnsemblBacteria" id="AAF11442">
    <property type="protein sequence ID" value="AAF11442"/>
    <property type="gene ID" value="DR_1888"/>
</dbReference>
<protein>
    <recommendedName>
        <fullName evidence="3">Acetoacetate decarboxylase</fullName>
    </recommendedName>
</protein>
<dbReference type="InterPro" id="IPR023375">
    <property type="entry name" value="ADC_dom_sf"/>
</dbReference>
<reference evidence="1 2" key="1">
    <citation type="journal article" date="1999" name="Science">
        <title>Genome sequence of the radioresistant bacterium Deinococcus radiodurans R1.</title>
        <authorList>
            <person name="White O."/>
            <person name="Eisen J.A."/>
            <person name="Heidelberg J.F."/>
            <person name="Hickey E.K."/>
            <person name="Peterson J.D."/>
            <person name="Dodson R.J."/>
            <person name="Haft D.H."/>
            <person name="Gwinn M.L."/>
            <person name="Nelson W.C."/>
            <person name="Richardson D.L."/>
            <person name="Moffat K.S."/>
            <person name="Qin H."/>
            <person name="Jiang L."/>
            <person name="Pamphile W."/>
            <person name="Crosby M."/>
            <person name="Shen M."/>
            <person name="Vamathevan J.J."/>
            <person name="Lam P."/>
            <person name="McDonald L."/>
            <person name="Utterback T."/>
            <person name="Zalewski C."/>
            <person name="Makarova K.S."/>
            <person name="Aravind L."/>
            <person name="Daly M.J."/>
            <person name="Minton K.W."/>
            <person name="Fleischmann R.D."/>
            <person name="Ketchum K.A."/>
            <person name="Nelson K.E."/>
            <person name="Salzberg S."/>
            <person name="Smith H.O."/>
            <person name="Venter J.C."/>
            <person name="Fraser C.M."/>
        </authorList>
    </citation>
    <scope>NUCLEOTIDE SEQUENCE [LARGE SCALE GENOMIC DNA]</scope>
    <source>
        <strain evidence="2">ATCC 13939 / DSM 20539 / JCM 16871 / LMG 4051 / NBRC 15346 / NCIMB 9279 / R1 / VKM B-1422</strain>
    </source>
</reference>
<dbReference type="STRING" id="243230.DR_1888"/>
<dbReference type="SUPFAM" id="SSF160104">
    <property type="entry name" value="Acetoacetate decarboxylase-like"/>
    <property type="match status" value="1"/>
</dbReference>
<dbReference type="EMBL" id="AE000513">
    <property type="protein sequence ID" value="AAF11442.1"/>
    <property type="molecule type" value="Genomic_DNA"/>
</dbReference>
<dbReference type="PANTHER" id="PTHR40518:SF1">
    <property type="entry name" value="ACETOACETATE DECARBOXYLASE"/>
    <property type="match status" value="1"/>
</dbReference>
<organism evidence="1 2">
    <name type="scientific">Deinococcus radiodurans (strain ATCC 13939 / DSM 20539 / JCM 16871 / CCUG 27074 / LMG 4051 / NBRC 15346 / NCIMB 9279 / VKM B-1422 / R1)</name>
    <dbReference type="NCBI Taxonomy" id="243230"/>
    <lineage>
        <taxon>Bacteria</taxon>
        <taxon>Thermotogati</taxon>
        <taxon>Deinococcota</taxon>
        <taxon>Deinococci</taxon>
        <taxon>Deinococcales</taxon>
        <taxon>Deinococcaceae</taxon>
        <taxon>Deinococcus</taxon>
    </lineage>
</organism>
<sequence>MSAEMPAPPAPWTLRGSGAVALFARPLGALMLIRYASSPVGPYDELLWLRLRISPRGPFPSVERIVVNVPASVEGGRHNWGIPKYRAEFDWQGEQAEVRWPDGALYARLRVGGLLGRTLPLRLGWLPRRLRTLAQHDERGWAWTPVTGECRVRLARLQVEKAPELPAALHGARPLLTLGLPRFRLVFGAADREDASHTA</sequence>
<evidence type="ECO:0000313" key="1">
    <source>
        <dbReference type="EMBL" id="AAF11442.1"/>
    </source>
</evidence>
<name>Q9RT77_DEIRA</name>
<dbReference type="PATRIC" id="fig|243230.17.peg.2101"/>
<accession>Q9RT77</accession>
<dbReference type="PIR" id="H75340">
    <property type="entry name" value="H75340"/>
</dbReference>
<dbReference type="KEGG" id="dra:DR_1888"/>
<proteinExistence type="predicted"/>
<dbReference type="PaxDb" id="243230-DR_1888"/>
<dbReference type="OrthoDB" id="323772at2"/>
<keyword evidence="2" id="KW-1185">Reference proteome</keyword>
<gene>
    <name evidence="1" type="ordered locus">DR_1888</name>
</gene>
<dbReference type="HOGENOM" id="CLU_104578_0_0_0"/>
<dbReference type="InParanoid" id="Q9RT77"/>
<dbReference type="Gene3D" id="2.40.400.10">
    <property type="entry name" value="Acetoacetate decarboxylase-like"/>
    <property type="match status" value="1"/>
</dbReference>
<dbReference type="PANTHER" id="PTHR40518">
    <property type="entry name" value="ACETOACETATE DECARBOXYLASE"/>
    <property type="match status" value="1"/>
</dbReference>
<evidence type="ECO:0000313" key="2">
    <source>
        <dbReference type="Proteomes" id="UP000002524"/>
    </source>
</evidence>
<dbReference type="Proteomes" id="UP000002524">
    <property type="component" value="Chromosome 1"/>
</dbReference>
<dbReference type="AlphaFoldDB" id="Q9RT77"/>
<evidence type="ECO:0008006" key="3">
    <source>
        <dbReference type="Google" id="ProtNLM"/>
    </source>
</evidence>